<protein>
    <submittedName>
        <fullName evidence="2">Uncharacterized protein</fullName>
    </submittedName>
</protein>
<comment type="caution">
    <text evidence="2">The sequence shown here is derived from an EMBL/GenBank/DDBJ whole genome shotgun (WGS) entry which is preliminary data.</text>
</comment>
<dbReference type="EMBL" id="CAJOBZ010000010">
    <property type="protein sequence ID" value="CAF4832106.1"/>
    <property type="molecule type" value="Genomic_DNA"/>
</dbReference>
<feature type="region of interest" description="Disordered" evidence="1">
    <location>
        <begin position="1"/>
        <end position="26"/>
    </location>
</feature>
<feature type="region of interest" description="Disordered" evidence="1">
    <location>
        <begin position="69"/>
        <end position="94"/>
    </location>
</feature>
<evidence type="ECO:0000256" key="1">
    <source>
        <dbReference type="SAM" id="MobiDB-lite"/>
    </source>
</evidence>
<evidence type="ECO:0000313" key="3">
    <source>
        <dbReference type="Proteomes" id="UP000663880"/>
    </source>
</evidence>
<gene>
    <name evidence="2" type="ORF">PMACD_LOCUS5414</name>
</gene>
<accession>A0A821QWQ0</accession>
<organism evidence="2 3">
    <name type="scientific">Pieris macdunnoughi</name>
    <dbReference type="NCBI Taxonomy" id="345717"/>
    <lineage>
        <taxon>Eukaryota</taxon>
        <taxon>Metazoa</taxon>
        <taxon>Ecdysozoa</taxon>
        <taxon>Arthropoda</taxon>
        <taxon>Hexapoda</taxon>
        <taxon>Insecta</taxon>
        <taxon>Pterygota</taxon>
        <taxon>Neoptera</taxon>
        <taxon>Endopterygota</taxon>
        <taxon>Lepidoptera</taxon>
        <taxon>Glossata</taxon>
        <taxon>Ditrysia</taxon>
        <taxon>Papilionoidea</taxon>
        <taxon>Pieridae</taxon>
        <taxon>Pierinae</taxon>
        <taxon>Pieris</taxon>
    </lineage>
</organism>
<dbReference type="AlphaFoldDB" id="A0A821QWQ0"/>
<keyword evidence="3" id="KW-1185">Reference proteome</keyword>
<reference evidence="2" key="1">
    <citation type="submission" date="2021-02" db="EMBL/GenBank/DDBJ databases">
        <authorList>
            <person name="Steward A R."/>
        </authorList>
    </citation>
    <scope>NUCLEOTIDE SEQUENCE</scope>
</reference>
<proteinExistence type="predicted"/>
<name>A0A821QWQ0_9NEOP</name>
<feature type="compositionally biased region" description="Basic residues" evidence="1">
    <location>
        <begin position="69"/>
        <end position="78"/>
    </location>
</feature>
<evidence type="ECO:0000313" key="2">
    <source>
        <dbReference type="EMBL" id="CAF4832106.1"/>
    </source>
</evidence>
<sequence length="130" mass="14688">MLKESKGCEICDTDEEKRQNKVESNEILAKAEESSVRSGTSNYTYRAREALAHKLLGPRPLWRPYLHRNRETRKHAKASRALEASGSRLTSRSAAPIDPRRHHCACLAYVTPRPSCATRFPSCLSSSIYN</sequence>
<dbReference type="Proteomes" id="UP000663880">
    <property type="component" value="Unassembled WGS sequence"/>
</dbReference>